<reference evidence="7 8" key="1">
    <citation type="submission" date="2014-12" db="EMBL/GenBank/DDBJ databases">
        <title>Genome sequencing of Photobacterium gaetbulicola AD005a.</title>
        <authorList>
            <person name="Adrian T.G.S."/>
            <person name="Chan K.G."/>
        </authorList>
    </citation>
    <scope>NUCLEOTIDE SEQUENCE [LARGE SCALE GENOMIC DNA]</scope>
    <source>
        <strain evidence="7 8">AD005a</strain>
    </source>
</reference>
<evidence type="ECO:0000259" key="5">
    <source>
        <dbReference type="Pfam" id="PF05426"/>
    </source>
</evidence>
<dbReference type="InterPro" id="IPR012480">
    <property type="entry name" value="Hepar_II_III_C"/>
</dbReference>
<proteinExistence type="predicted"/>
<dbReference type="SUPFAM" id="SSF48230">
    <property type="entry name" value="Chondroitin AC/alginate lyase"/>
    <property type="match status" value="1"/>
</dbReference>
<comment type="caution">
    <text evidence="7">The sequence shown here is derived from an EMBL/GenBank/DDBJ whole genome shotgun (WGS) entry which is preliminary data.</text>
</comment>
<evidence type="ECO:0000256" key="2">
    <source>
        <dbReference type="ARBA" id="ARBA00022729"/>
    </source>
</evidence>
<dbReference type="EMBL" id="JWLZ01000189">
    <property type="protein sequence ID" value="KHT61852.1"/>
    <property type="molecule type" value="Genomic_DNA"/>
</dbReference>
<feature type="domain" description="Heparinase II/III-like C-terminal" evidence="6">
    <location>
        <begin position="367"/>
        <end position="626"/>
    </location>
</feature>
<dbReference type="GO" id="GO:0016829">
    <property type="term" value="F:lyase activity"/>
    <property type="evidence" value="ECO:0007669"/>
    <property type="project" value="UniProtKB-KW"/>
</dbReference>
<sequence>MNTTTLPVLLSNEELADLHKEIGRPSLMGNTIAKLQAELEQYMALPMDVPGHGEAGGYEHNKHKQNYQYINLAGRLFLITKDERYAEYAGKLLAMYADKYLTFDFHIQRNTNPPGRLFHQILNEHMWLMYASLGYSCISAWLSDAQRSHIVDNLFKPMLEMFTEKYGHDFDRIHNHGIWAVAAVGICGIAIGERRYLEMAVFGLNGDGETGGFLAQISKLFAPSGYYMEGPYYHRFAIRPLAVFAEVLHRHMPELDIYNYKGQVIKQTTQALLATAYPNGLFPALNDASKTMAITDMGVVVAVSMYFKRYGFDKNLLGMAQIQNQVWMHPCGQALSEACDAEATIEPPFWPSVELNEGPDGTCGAQGFLRMQAKDKDKDICQLSMNYGQHGMDHGHFDTLGIAFYNRGQEVLREYGFARWVNVEPKFGGRYLDENKSYARQTINHNSVTVDEGCQNQFDIKRADSVHGKPHFFMGEGTELQAMSAFADEHYPGMGMQRTVMMLKSDALESPLLIDLYRLTSDKPHQYDYSHQYQGQIIRTDFAYKTNTELHPLGDSNGYQHLWSLARGEAGNHALISWLQGSSYYTWLGTSSSADNEVIFTQTGANDPQFNLRHETSFIMRTTGRDLLFASALETHGYFNEAVEASVDARGVLNKINVLAHNETGSVVAIEGEGIRFTVMVSNQPNVTDTTEHRIIINDTTYSWKGFLAVEQETK</sequence>
<dbReference type="Pfam" id="PF07940">
    <property type="entry name" value="Hepar_II_III_C"/>
    <property type="match status" value="1"/>
</dbReference>
<dbReference type="Proteomes" id="UP000031278">
    <property type="component" value="Unassembled WGS sequence"/>
</dbReference>
<dbReference type="InterPro" id="IPR008397">
    <property type="entry name" value="Alginate_lyase_dom"/>
</dbReference>
<evidence type="ECO:0000313" key="7">
    <source>
        <dbReference type="EMBL" id="KHT61852.1"/>
    </source>
</evidence>
<keyword evidence="3" id="KW-0574">Periplasm</keyword>
<dbReference type="PANTHER" id="PTHR39210:SF1">
    <property type="entry name" value="HEPARIN-SULFATE LYASE"/>
    <property type="match status" value="1"/>
</dbReference>
<evidence type="ECO:0000259" key="6">
    <source>
        <dbReference type="Pfam" id="PF07940"/>
    </source>
</evidence>
<dbReference type="GO" id="GO:0042597">
    <property type="term" value="C:periplasmic space"/>
    <property type="evidence" value="ECO:0007669"/>
    <property type="project" value="UniProtKB-SubCell"/>
</dbReference>
<dbReference type="Gene3D" id="1.50.10.100">
    <property type="entry name" value="Chondroitin AC/alginate lyase"/>
    <property type="match status" value="1"/>
</dbReference>
<comment type="subcellular location">
    <subcellularLocation>
        <location evidence="1">Periplasm</location>
    </subcellularLocation>
</comment>
<gene>
    <name evidence="7" type="ORF">RJ45_20685</name>
</gene>
<dbReference type="RefSeq" id="WP_039466822.1">
    <property type="nucleotide sequence ID" value="NZ_JWLZ01000189.1"/>
</dbReference>
<dbReference type="Pfam" id="PF05426">
    <property type="entry name" value="Alginate_lyase"/>
    <property type="match status" value="1"/>
</dbReference>
<dbReference type="Gene3D" id="2.70.98.70">
    <property type="match status" value="1"/>
</dbReference>
<evidence type="ECO:0000256" key="4">
    <source>
        <dbReference type="ARBA" id="ARBA00023239"/>
    </source>
</evidence>
<protein>
    <submittedName>
        <fullName evidence="7">Chondroitin lyase</fullName>
    </submittedName>
</protein>
<dbReference type="PANTHER" id="PTHR39210">
    <property type="entry name" value="HEPARIN-SULFATE LYASE"/>
    <property type="match status" value="1"/>
</dbReference>
<keyword evidence="2" id="KW-0732">Signal</keyword>
<dbReference type="AlphaFoldDB" id="A0A0B9GYX4"/>
<name>A0A0B9GYX4_9GAMM</name>
<accession>A0A0B9GYX4</accession>
<organism evidence="7 8">
    <name type="scientific">Photobacterium gaetbulicola</name>
    <dbReference type="NCBI Taxonomy" id="1295392"/>
    <lineage>
        <taxon>Bacteria</taxon>
        <taxon>Pseudomonadati</taxon>
        <taxon>Pseudomonadota</taxon>
        <taxon>Gammaproteobacteria</taxon>
        <taxon>Vibrionales</taxon>
        <taxon>Vibrionaceae</taxon>
        <taxon>Photobacterium</taxon>
    </lineage>
</organism>
<dbReference type="InterPro" id="IPR008929">
    <property type="entry name" value="Chondroitin_lyas"/>
</dbReference>
<evidence type="ECO:0000256" key="1">
    <source>
        <dbReference type="ARBA" id="ARBA00004418"/>
    </source>
</evidence>
<evidence type="ECO:0000313" key="8">
    <source>
        <dbReference type="Proteomes" id="UP000031278"/>
    </source>
</evidence>
<keyword evidence="4 7" id="KW-0456">Lyase</keyword>
<evidence type="ECO:0000256" key="3">
    <source>
        <dbReference type="ARBA" id="ARBA00022764"/>
    </source>
</evidence>
<feature type="domain" description="Alginate lyase" evidence="5">
    <location>
        <begin position="71"/>
        <end position="274"/>
    </location>
</feature>